<dbReference type="KEGG" id="mart:BTR34_00180"/>
<dbReference type="PANTHER" id="PTHR43798">
    <property type="entry name" value="MONOACYLGLYCEROL LIPASE"/>
    <property type="match status" value="1"/>
</dbReference>
<dbReference type="SUPFAM" id="SSF53474">
    <property type="entry name" value="alpha/beta-Hydrolases"/>
    <property type="match status" value="1"/>
</dbReference>
<proteinExistence type="predicted"/>
<name>A0A1B7Z858_9FLAO</name>
<evidence type="ECO:0000313" key="2">
    <source>
        <dbReference type="EMBL" id="OBR38770.1"/>
    </source>
</evidence>
<dbReference type="STRING" id="1836467.BTR34_00180"/>
<feature type="domain" description="AB hydrolase-1" evidence="1">
    <location>
        <begin position="46"/>
        <end position="142"/>
    </location>
</feature>
<dbReference type="Gene3D" id="3.40.50.1820">
    <property type="entry name" value="alpha/beta hydrolase"/>
    <property type="match status" value="1"/>
</dbReference>
<dbReference type="Pfam" id="PF00561">
    <property type="entry name" value="Abhydrolase_1"/>
    <property type="match status" value="1"/>
</dbReference>
<dbReference type="GO" id="GO:0016787">
    <property type="term" value="F:hydrolase activity"/>
    <property type="evidence" value="ECO:0007669"/>
    <property type="project" value="UniProtKB-KW"/>
</dbReference>
<comment type="caution">
    <text evidence="2">The sequence shown here is derived from an EMBL/GenBank/DDBJ whole genome shotgun (WGS) entry which is preliminary data.</text>
</comment>
<evidence type="ECO:0000313" key="3">
    <source>
        <dbReference type="Proteomes" id="UP000092164"/>
    </source>
</evidence>
<dbReference type="EMBL" id="LZFP01000012">
    <property type="protein sequence ID" value="OBR38770.1"/>
    <property type="molecule type" value="Genomic_DNA"/>
</dbReference>
<dbReference type="InterPro" id="IPR050266">
    <property type="entry name" value="AB_hydrolase_sf"/>
</dbReference>
<dbReference type="Proteomes" id="UP000092164">
    <property type="component" value="Unassembled WGS sequence"/>
</dbReference>
<organism evidence="2 3">
    <name type="scientific">Maribacter hydrothermalis</name>
    <dbReference type="NCBI Taxonomy" id="1836467"/>
    <lineage>
        <taxon>Bacteria</taxon>
        <taxon>Pseudomonadati</taxon>
        <taxon>Bacteroidota</taxon>
        <taxon>Flavobacteriia</taxon>
        <taxon>Flavobacteriales</taxon>
        <taxon>Flavobacteriaceae</taxon>
        <taxon>Maribacter</taxon>
    </lineage>
</organism>
<dbReference type="RefSeq" id="WP_068484591.1">
    <property type="nucleotide sequence ID" value="NZ_CP018760.1"/>
</dbReference>
<protein>
    <submittedName>
        <fullName evidence="2">Alpha/beta hydrolase</fullName>
    </submittedName>
</protein>
<dbReference type="OrthoDB" id="9780932at2"/>
<evidence type="ECO:0000259" key="1">
    <source>
        <dbReference type="Pfam" id="PF00561"/>
    </source>
</evidence>
<keyword evidence="2" id="KW-0378">Hydrolase</keyword>
<accession>A0A1B7Z858</accession>
<reference evidence="3" key="1">
    <citation type="submission" date="2016-06" db="EMBL/GenBank/DDBJ databases">
        <authorList>
            <person name="Zhan P."/>
        </authorList>
    </citation>
    <scope>NUCLEOTIDE SEQUENCE [LARGE SCALE GENOMIC DNA]</scope>
    <source>
        <strain evidence="3">T28</strain>
    </source>
</reference>
<dbReference type="InterPro" id="IPR029058">
    <property type="entry name" value="AB_hydrolase_fold"/>
</dbReference>
<gene>
    <name evidence="2" type="ORF">A9200_03630</name>
</gene>
<dbReference type="AlphaFoldDB" id="A0A1B7Z858"/>
<dbReference type="InterPro" id="IPR000073">
    <property type="entry name" value="AB_hydrolase_1"/>
</dbReference>
<sequence>MYQKICYFSLFLLVITHTIYSQVGNFESFDGVHIAYIDEGVGEPALLLHGFLNSKKSWDKTVLKKDLLDAGYRVIIPDLRGNGDSDKPQEDKAYQNNAEVKDLRLLMDYLNIKKYKAIGYSRGSIVLAKLLTEDNRIEEAVLGGMGIDFTNPQWNRRIMFAKAFDGEVNEITKGAVAYAKSINADMRSLHLQQKYQPVTTVKELGQLEINVLVICGDEDSDNGNATELMHVFKNGSLVNVPGDHNGTYKTSNFSTEILKFLN</sequence>
<dbReference type="GO" id="GO:0016020">
    <property type="term" value="C:membrane"/>
    <property type="evidence" value="ECO:0007669"/>
    <property type="project" value="TreeGrafter"/>
</dbReference>
<dbReference type="PANTHER" id="PTHR43798:SF33">
    <property type="entry name" value="HYDROLASE, PUTATIVE (AFU_ORTHOLOGUE AFUA_2G14860)-RELATED"/>
    <property type="match status" value="1"/>
</dbReference>
<keyword evidence="3" id="KW-1185">Reference proteome</keyword>